<dbReference type="Pfam" id="PF02563">
    <property type="entry name" value="Poly_export"/>
    <property type="match status" value="1"/>
</dbReference>
<dbReference type="EMBL" id="UINC01051697">
    <property type="protein sequence ID" value="SVB66155.1"/>
    <property type="molecule type" value="Genomic_DNA"/>
</dbReference>
<organism evidence="2">
    <name type="scientific">marine metagenome</name>
    <dbReference type="NCBI Taxonomy" id="408172"/>
    <lineage>
        <taxon>unclassified sequences</taxon>
        <taxon>metagenomes</taxon>
        <taxon>ecological metagenomes</taxon>
    </lineage>
</organism>
<evidence type="ECO:0000313" key="2">
    <source>
        <dbReference type="EMBL" id="SVB66155.1"/>
    </source>
</evidence>
<sequence length="206" mass="21827">MRRLALSVPFLMTLHALVSLSPHPARAQTPAQQEIQRLTGQQVSQEEILSQLAASGLSRAEVRAQLTSMGIDPSIADAYFDRLDGSAVGPLDQSADFLQALAQMGVLNEVGGFELGDTTDLARDSLALALEAIPDSVLTVFGRSVFGGTRTEFDPVVTGPVDPDYALGAGDQLQLILTGDVELAVPLVVTREGFIVIPDVGQIFVN</sequence>
<dbReference type="InterPro" id="IPR003715">
    <property type="entry name" value="Poly_export_N"/>
</dbReference>
<reference evidence="2" key="1">
    <citation type="submission" date="2018-05" db="EMBL/GenBank/DDBJ databases">
        <authorList>
            <person name="Lanie J.A."/>
            <person name="Ng W.-L."/>
            <person name="Kazmierczak K.M."/>
            <person name="Andrzejewski T.M."/>
            <person name="Davidsen T.M."/>
            <person name="Wayne K.J."/>
            <person name="Tettelin H."/>
            <person name="Glass J.I."/>
            <person name="Rusch D."/>
            <person name="Podicherti R."/>
            <person name="Tsui H.-C.T."/>
            <person name="Winkler M.E."/>
        </authorList>
    </citation>
    <scope>NUCLEOTIDE SEQUENCE</scope>
</reference>
<protein>
    <recommendedName>
        <fullName evidence="1">Polysaccharide export protein N-terminal domain-containing protein</fullName>
    </recommendedName>
</protein>
<dbReference type="AlphaFoldDB" id="A0A382FUB2"/>
<accession>A0A382FUB2</accession>
<feature type="non-terminal residue" evidence="2">
    <location>
        <position position="206"/>
    </location>
</feature>
<evidence type="ECO:0000259" key="1">
    <source>
        <dbReference type="Pfam" id="PF02563"/>
    </source>
</evidence>
<feature type="domain" description="Polysaccharide export protein N-terminal" evidence="1">
    <location>
        <begin position="160"/>
        <end position="205"/>
    </location>
</feature>
<proteinExistence type="predicted"/>
<name>A0A382FUB2_9ZZZZ</name>
<gene>
    <name evidence="2" type="ORF">METZ01_LOCUS219009</name>
</gene>